<organism evidence="2 3">
    <name type="scientific">Mesobacillus zeae</name>
    <dbReference type="NCBI Taxonomy" id="1917180"/>
    <lineage>
        <taxon>Bacteria</taxon>
        <taxon>Bacillati</taxon>
        <taxon>Bacillota</taxon>
        <taxon>Bacilli</taxon>
        <taxon>Bacillales</taxon>
        <taxon>Bacillaceae</taxon>
        <taxon>Mesobacillus</taxon>
    </lineage>
</organism>
<accession>A0A398B4Z9</accession>
<dbReference type="NCBIfam" id="TIGR04391">
    <property type="entry name" value="CcmD_alt_fam"/>
    <property type="match status" value="1"/>
</dbReference>
<protein>
    <submittedName>
        <fullName evidence="2">CcmD family protein</fullName>
    </submittedName>
</protein>
<sequence>MTYLVVAYSIVWLIMFGYIYSLGKKQTKLLKEIEFLKEMENEH</sequence>
<keyword evidence="1" id="KW-1133">Transmembrane helix</keyword>
<keyword evidence="1" id="KW-0472">Membrane</keyword>
<dbReference type="OrthoDB" id="2911297at2"/>
<feature type="transmembrane region" description="Helical" evidence="1">
    <location>
        <begin position="6"/>
        <end position="23"/>
    </location>
</feature>
<dbReference type="Proteomes" id="UP000265816">
    <property type="component" value="Unassembled WGS sequence"/>
</dbReference>
<proteinExistence type="predicted"/>
<evidence type="ECO:0000256" key="1">
    <source>
        <dbReference type="SAM" id="Phobius"/>
    </source>
</evidence>
<reference evidence="2 3" key="1">
    <citation type="submission" date="2018-08" db="EMBL/GenBank/DDBJ databases">
        <title>Bacillus jemisoniae sp. nov., Bacillus chryseoplanitiae sp. nov., Bacillus resnikiae sp. nov., and Bacillus frankliniae sp. nov., isolated from Viking spacecraft and associated surfaces.</title>
        <authorList>
            <person name="Seuylemezian A."/>
            <person name="Vaishampayan P."/>
        </authorList>
    </citation>
    <scope>NUCLEOTIDE SEQUENCE [LARGE SCALE GENOMIC DNA]</scope>
    <source>
        <strain evidence="2 3">JJ-247</strain>
    </source>
</reference>
<dbReference type="EMBL" id="QWVT01000024">
    <property type="protein sequence ID" value="RID83898.1"/>
    <property type="molecule type" value="Genomic_DNA"/>
</dbReference>
<keyword evidence="1" id="KW-0812">Transmembrane</keyword>
<evidence type="ECO:0000313" key="3">
    <source>
        <dbReference type="Proteomes" id="UP000265816"/>
    </source>
</evidence>
<keyword evidence="3" id="KW-1185">Reference proteome</keyword>
<name>A0A398B4Z9_9BACI</name>
<dbReference type="AlphaFoldDB" id="A0A398B4Z9"/>
<gene>
    <name evidence="2" type="ORF">D1970_14970</name>
</gene>
<dbReference type="InterPro" id="IPR030888">
    <property type="entry name" value="Put_ccm"/>
</dbReference>
<dbReference type="RefSeq" id="WP_119113673.1">
    <property type="nucleotide sequence ID" value="NZ_CBCSEO010000005.1"/>
</dbReference>
<evidence type="ECO:0000313" key="2">
    <source>
        <dbReference type="EMBL" id="RID83898.1"/>
    </source>
</evidence>
<comment type="caution">
    <text evidence="2">The sequence shown here is derived from an EMBL/GenBank/DDBJ whole genome shotgun (WGS) entry which is preliminary data.</text>
</comment>